<dbReference type="Proteomes" id="UP000009257">
    <property type="component" value="Chromosome"/>
</dbReference>
<name>G2PV87_9FIRM</name>
<gene>
    <name evidence="1" type="ORF">Calla_0084</name>
</gene>
<dbReference type="KEGG" id="clc:Calla_0084"/>
<dbReference type="EMBL" id="CP003001">
    <property type="protein sequence ID" value="AEM72778.1"/>
    <property type="molecule type" value="Genomic_DNA"/>
</dbReference>
<evidence type="ECO:0000313" key="1">
    <source>
        <dbReference type="EMBL" id="AEM72778.1"/>
    </source>
</evidence>
<dbReference type="AlphaFoldDB" id="G2PV87"/>
<reference evidence="1 2" key="1">
    <citation type="submission" date="2011-08" db="EMBL/GenBank/DDBJ databases">
        <title>Complete sequence of Caldicellulosiruptor lactoaceticus 6A.</title>
        <authorList>
            <consortium name="US DOE Joint Genome Institute"/>
            <person name="Lucas S."/>
            <person name="Han J."/>
            <person name="Lapidus A."/>
            <person name="Cheng J.-F."/>
            <person name="Goodwin L."/>
            <person name="Pitluck S."/>
            <person name="Peters L."/>
            <person name="Davenport K."/>
            <person name="Detter J.C."/>
            <person name="Han C."/>
            <person name="Tapia R."/>
            <person name="Land M."/>
            <person name="Hauser L."/>
            <person name="Kyrpides N."/>
            <person name="Ivanova N."/>
            <person name="Ovchinnikova G."/>
            <person name="Pagani I."/>
            <person name="Blumer-Schuette S.E."/>
            <person name="Kelly R.M."/>
            <person name="Woyke T."/>
        </authorList>
    </citation>
    <scope>NUCLEOTIDE SEQUENCE [LARGE SCALE GENOMIC DNA]</scope>
    <source>
        <strain evidence="1 2">6A</strain>
    </source>
</reference>
<accession>G2PV87</accession>
<proteinExistence type="predicted"/>
<organism evidence="1 2">
    <name type="scientific">Caldicellulosiruptor acetigenus 6A</name>
    <dbReference type="NCBI Taxonomy" id="632516"/>
    <lineage>
        <taxon>Bacteria</taxon>
        <taxon>Bacillati</taxon>
        <taxon>Bacillota</taxon>
        <taxon>Bacillota incertae sedis</taxon>
        <taxon>Caldicellulosiruptorales</taxon>
        <taxon>Caldicellulosiruptoraceae</taxon>
        <taxon>Caldicellulosiruptor</taxon>
    </lineage>
</organism>
<protein>
    <submittedName>
        <fullName evidence="1">Uncharacterized protein</fullName>
    </submittedName>
</protein>
<evidence type="ECO:0000313" key="2">
    <source>
        <dbReference type="Proteomes" id="UP000009257"/>
    </source>
</evidence>
<sequence length="40" mass="4749">MAGIILPAYFLVLLLKMKNNRCKIYLKTHKNKKFFLIPIL</sequence>
<dbReference type="HOGENOM" id="CLU_3286396_0_0_9"/>